<reference evidence="3" key="1">
    <citation type="submission" date="2022-11" db="UniProtKB">
        <authorList>
            <consortium name="WormBaseParasite"/>
        </authorList>
    </citation>
    <scope>IDENTIFICATION</scope>
</reference>
<dbReference type="Proteomes" id="UP000887540">
    <property type="component" value="Unplaced"/>
</dbReference>
<evidence type="ECO:0000256" key="1">
    <source>
        <dbReference type="SAM" id="MobiDB-lite"/>
    </source>
</evidence>
<name>A0A914CNI4_9BILA</name>
<sequence length="100" mass="11285">MDYSDSSEDEFSDIGSGSDLESEEEEVESEVNVSSASLGNEGENDDEMKVDDEEEANEEILRSKNGMEWSIDPPHFRNPGLQGTLLHSLPRLYGCCRRRR</sequence>
<feature type="compositionally biased region" description="Acidic residues" evidence="1">
    <location>
        <begin position="42"/>
        <end position="58"/>
    </location>
</feature>
<feature type="region of interest" description="Disordered" evidence="1">
    <location>
        <begin position="1"/>
        <end position="81"/>
    </location>
</feature>
<evidence type="ECO:0000313" key="3">
    <source>
        <dbReference type="WBParaSite" id="ACRNAN_scaffold12720.g29477.t1"/>
    </source>
</evidence>
<organism evidence="2 3">
    <name type="scientific">Acrobeloides nanus</name>
    <dbReference type="NCBI Taxonomy" id="290746"/>
    <lineage>
        <taxon>Eukaryota</taxon>
        <taxon>Metazoa</taxon>
        <taxon>Ecdysozoa</taxon>
        <taxon>Nematoda</taxon>
        <taxon>Chromadorea</taxon>
        <taxon>Rhabditida</taxon>
        <taxon>Tylenchina</taxon>
        <taxon>Cephalobomorpha</taxon>
        <taxon>Cephaloboidea</taxon>
        <taxon>Cephalobidae</taxon>
        <taxon>Acrobeloides</taxon>
    </lineage>
</organism>
<accession>A0A914CNI4</accession>
<evidence type="ECO:0000313" key="2">
    <source>
        <dbReference type="Proteomes" id="UP000887540"/>
    </source>
</evidence>
<protein>
    <submittedName>
        <fullName evidence="3">Uncharacterized protein</fullName>
    </submittedName>
</protein>
<proteinExistence type="predicted"/>
<feature type="compositionally biased region" description="Acidic residues" evidence="1">
    <location>
        <begin position="1"/>
        <end position="12"/>
    </location>
</feature>
<dbReference type="AlphaFoldDB" id="A0A914CNI4"/>
<dbReference type="WBParaSite" id="ACRNAN_scaffold12720.g29477.t1">
    <property type="protein sequence ID" value="ACRNAN_scaffold12720.g29477.t1"/>
    <property type="gene ID" value="ACRNAN_scaffold12720.g29477"/>
</dbReference>
<keyword evidence="2" id="KW-1185">Reference proteome</keyword>
<feature type="compositionally biased region" description="Acidic residues" evidence="1">
    <location>
        <begin position="20"/>
        <end position="29"/>
    </location>
</feature>